<dbReference type="RefSeq" id="WP_074730294.1">
    <property type="nucleotide sequence ID" value="NZ_FOGW01000004.1"/>
</dbReference>
<keyword evidence="3" id="KW-0145">Chemotaxis</keyword>
<proteinExistence type="inferred from homology"/>
<keyword evidence="6 11" id="KW-0472">Membrane</keyword>
<feature type="domain" description="HAMP" evidence="13">
    <location>
        <begin position="323"/>
        <end position="375"/>
    </location>
</feature>
<organism evidence="14 15">
    <name type="scientific">Lachnobacterium bovis</name>
    <dbReference type="NCBI Taxonomy" id="140626"/>
    <lineage>
        <taxon>Bacteria</taxon>
        <taxon>Bacillati</taxon>
        <taxon>Bacillota</taxon>
        <taxon>Clostridia</taxon>
        <taxon>Lachnospirales</taxon>
        <taxon>Lachnospiraceae</taxon>
        <taxon>Lachnobacterium</taxon>
    </lineage>
</organism>
<dbReference type="Pfam" id="PF00015">
    <property type="entry name" value="MCPsignal"/>
    <property type="match status" value="1"/>
</dbReference>
<gene>
    <name evidence="14" type="ORF">SAMN02910429_00158</name>
</gene>
<comment type="similarity">
    <text evidence="8">Belongs to the methyl-accepting chemotaxis (MCP) protein family.</text>
</comment>
<dbReference type="GO" id="GO:0006935">
    <property type="term" value="P:chemotaxis"/>
    <property type="evidence" value="ECO:0007669"/>
    <property type="project" value="UniProtKB-KW"/>
</dbReference>
<dbReference type="Proteomes" id="UP000182471">
    <property type="component" value="Unassembled WGS sequence"/>
</dbReference>
<dbReference type="PANTHER" id="PTHR32089:SF112">
    <property type="entry name" value="LYSOZYME-LIKE PROTEIN-RELATED"/>
    <property type="match status" value="1"/>
</dbReference>
<dbReference type="EMBL" id="FOGW01000004">
    <property type="protein sequence ID" value="SER44928.1"/>
    <property type="molecule type" value="Genomic_DNA"/>
</dbReference>
<dbReference type="GO" id="GO:0007165">
    <property type="term" value="P:signal transduction"/>
    <property type="evidence" value="ECO:0007669"/>
    <property type="project" value="UniProtKB-KW"/>
</dbReference>
<dbReference type="Gene3D" id="1.10.287.950">
    <property type="entry name" value="Methyl-accepting chemotaxis protein"/>
    <property type="match status" value="1"/>
</dbReference>
<dbReference type="SUPFAM" id="SSF58104">
    <property type="entry name" value="Methyl-accepting chemotaxis protein (MCP) signaling domain"/>
    <property type="match status" value="1"/>
</dbReference>
<keyword evidence="7 9" id="KW-0807">Transducer</keyword>
<dbReference type="GO" id="GO:0005886">
    <property type="term" value="C:plasma membrane"/>
    <property type="evidence" value="ECO:0007669"/>
    <property type="project" value="UniProtKB-SubCell"/>
</dbReference>
<dbReference type="PROSITE" id="PS50111">
    <property type="entry name" value="CHEMOTAXIS_TRANSDUC_2"/>
    <property type="match status" value="1"/>
</dbReference>
<dbReference type="Gene3D" id="3.30.450.20">
    <property type="entry name" value="PAS domain"/>
    <property type="match status" value="2"/>
</dbReference>
<dbReference type="CDD" id="cd18773">
    <property type="entry name" value="PDC1_HK_sensor"/>
    <property type="match status" value="1"/>
</dbReference>
<keyword evidence="5 11" id="KW-1133">Transmembrane helix</keyword>
<dbReference type="InterPro" id="IPR033479">
    <property type="entry name" value="dCache_1"/>
</dbReference>
<dbReference type="CDD" id="cd12912">
    <property type="entry name" value="PDC2_MCP_like"/>
    <property type="match status" value="1"/>
</dbReference>
<evidence type="ECO:0000256" key="8">
    <source>
        <dbReference type="ARBA" id="ARBA00029447"/>
    </source>
</evidence>
<evidence type="ECO:0000313" key="14">
    <source>
        <dbReference type="EMBL" id="SER44928.1"/>
    </source>
</evidence>
<evidence type="ECO:0000256" key="6">
    <source>
        <dbReference type="ARBA" id="ARBA00023136"/>
    </source>
</evidence>
<sequence>MKSEKALNTQKLKPTNKTISGKLLRRLVPLIVFSIAVIILILTLNARSIILDSAEDRLIQETVAHSYEFGNEISAFTAKIDSMALTLEQREFKDDDDLFKFLENSKSFSKNAPNGIYLGLDNGDFIDLSGWKPDSDYVLADRPWYKDGIQHKTFSMGVPYLDSVTNSLVVPIARSITLKDGRTGVAATDLSLDEITEAVSKLKPMGTGSTILLNNDMIISYQGSSKDKKYNGTSVDEHKDDKLLTTVYDTCKSNPSDVKKMSVKNKTYYVYSTKIVGTNWSLVSYVDESDVIAELNHFIMICWIITVVMVIIIILVILFVMNSIVTKPVQHLTNAIISITNKDFTTIIEDHGNDEIGVMNHNMRKFITHMHSTLSTMKSVTDQLSSEADTSRSESTSMYDEASEQSLSMNQIRDTMESMSQAVTELSSDATNLASKVNTITNQGNETNSVMSELVEIASDGQNDMKIVNESMDEISKSMTEVNDAVIHVDESAKQITNIIEMINSIASQTNLLSLNASIEAARAGEAGKGFAVVADEIGKLANDSANATTEIASIIGDIATQISSLSKKSTENVSAIKKSTESVEIAEKTFEKIFNNLESTGTIVKDMISAINDVNDIANNLASISEEQAASSQEVTSALDKLADSASNVSEASLKVKDSAVIVSDGANTISESVNTFKL</sequence>
<feature type="region of interest" description="Disordered" evidence="10">
    <location>
        <begin position="381"/>
        <end position="406"/>
    </location>
</feature>
<evidence type="ECO:0000256" key="3">
    <source>
        <dbReference type="ARBA" id="ARBA00022500"/>
    </source>
</evidence>
<keyword evidence="15" id="KW-1185">Reference proteome</keyword>
<dbReference type="CDD" id="cd11386">
    <property type="entry name" value="MCP_signal"/>
    <property type="match status" value="1"/>
</dbReference>
<feature type="domain" description="Methyl-accepting transducer" evidence="12">
    <location>
        <begin position="394"/>
        <end position="644"/>
    </location>
</feature>
<dbReference type="PROSITE" id="PS50885">
    <property type="entry name" value="HAMP"/>
    <property type="match status" value="1"/>
</dbReference>
<dbReference type="AlphaFoldDB" id="A0A1H9P9R1"/>
<evidence type="ECO:0000256" key="9">
    <source>
        <dbReference type="PROSITE-ProRule" id="PRU00284"/>
    </source>
</evidence>
<reference evidence="15" key="1">
    <citation type="submission" date="2016-10" db="EMBL/GenBank/DDBJ databases">
        <authorList>
            <person name="Varghese N."/>
            <person name="Submissions S."/>
        </authorList>
    </citation>
    <scope>NUCLEOTIDE SEQUENCE [LARGE SCALE GENOMIC DNA]</scope>
    <source>
        <strain evidence="15">S1b</strain>
    </source>
</reference>
<dbReference type="SMART" id="SM00304">
    <property type="entry name" value="HAMP"/>
    <property type="match status" value="1"/>
</dbReference>
<keyword evidence="4 11" id="KW-0812">Transmembrane</keyword>
<dbReference type="PANTHER" id="PTHR32089">
    <property type="entry name" value="METHYL-ACCEPTING CHEMOTAXIS PROTEIN MCPB"/>
    <property type="match status" value="1"/>
</dbReference>
<dbReference type="SMART" id="SM00283">
    <property type="entry name" value="MA"/>
    <property type="match status" value="1"/>
</dbReference>
<name>A0A1H9P9R1_9FIRM</name>
<keyword evidence="2" id="KW-1003">Cell membrane</keyword>
<evidence type="ECO:0000256" key="2">
    <source>
        <dbReference type="ARBA" id="ARBA00022475"/>
    </source>
</evidence>
<dbReference type="CDD" id="cd06225">
    <property type="entry name" value="HAMP"/>
    <property type="match status" value="1"/>
</dbReference>
<evidence type="ECO:0000259" key="12">
    <source>
        <dbReference type="PROSITE" id="PS50111"/>
    </source>
</evidence>
<dbReference type="InterPro" id="IPR003660">
    <property type="entry name" value="HAMP_dom"/>
</dbReference>
<dbReference type="Pfam" id="PF00672">
    <property type="entry name" value="HAMP"/>
    <property type="match status" value="1"/>
</dbReference>
<comment type="subcellular location">
    <subcellularLocation>
        <location evidence="1">Cell membrane</location>
        <topology evidence="1">Multi-pass membrane protein</topology>
    </subcellularLocation>
</comment>
<evidence type="ECO:0000313" key="15">
    <source>
        <dbReference type="Proteomes" id="UP000182471"/>
    </source>
</evidence>
<dbReference type="InterPro" id="IPR029151">
    <property type="entry name" value="Sensor-like_sf"/>
</dbReference>
<evidence type="ECO:0000256" key="4">
    <source>
        <dbReference type="ARBA" id="ARBA00022692"/>
    </source>
</evidence>
<evidence type="ECO:0000256" key="7">
    <source>
        <dbReference type="ARBA" id="ARBA00023224"/>
    </source>
</evidence>
<evidence type="ECO:0000259" key="13">
    <source>
        <dbReference type="PROSITE" id="PS50885"/>
    </source>
</evidence>
<feature type="transmembrane region" description="Helical" evidence="11">
    <location>
        <begin position="27"/>
        <end position="44"/>
    </location>
</feature>
<feature type="transmembrane region" description="Helical" evidence="11">
    <location>
        <begin position="298"/>
        <end position="321"/>
    </location>
</feature>
<evidence type="ECO:0000256" key="11">
    <source>
        <dbReference type="SAM" id="Phobius"/>
    </source>
</evidence>
<accession>A0A1H9P9R1</accession>
<protein>
    <submittedName>
        <fullName evidence="14">Methyl-accepting chemotaxis protein</fullName>
    </submittedName>
</protein>
<dbReference type="InterPro" id="IPR004089">
    <property type="entry name" value="MCPsignal_dom"/>
</dbReference>
<dbReference type="Pfam" id="PF02743">
    <property type="entry name" value="dCache_1"/>
    <property type="match status" value="1"/>
</dbReference>
<dbReference type="SUPFAM" id="SSF103190">
    <property type="entry name" value="Sensory domain-like"/>
    <property type="match status" value="1"/>
</dbReference>
<evidence type="ECO:0000256" key="5">
    <source>
        <dbReference type="ARBA" id="ARBA00022989"/>
    </source>
</evidence>
<evidence type="ECO:0000256" key="10">
    <source>
        <dbReference type="SAM" id="MobiDB-lite"/>
    </source>
</evidence>
<evidence type="ECO:0000256" key="1">
    <source>
        <dbReference type="ARBA" id="ARBA00004651"/>
    </source>
</evidence>